<gene>
    <name evidence="2" type="ORF">RSOLAG22IIIB_12926</name>
</gene>
<feature type="region of interest" description="Disordered" evidence="1">
    <location>
        <begin position="249"/>
        <end position="302"/>
    </location>
</feature>
<dbReference type="Proteomes" id="UP000044841">
    <property type="component" value="Unassembled WGS sequence"/>
</dbReference>
<sequence length="339" mass="37910">MESDRRHPLDTLGTLVWDVQSNEDIIYRSCKYEVPHHTFQSQTVPTLSCFARDEDSMPEYRYAPHWVTEFNRDLGKLASERQVVEGLVSALYQRRGPGFPNHLVFGTAHYNEIILEVLAATWVPSDEPVKPEGQSAQEANIESTVLPAGQVNDPLANSLQVDNTTPTAVEEVADENAKLTIEDIKKYNKIVVYKVNTYDMSDIGSLLRLYLLMRQTRIIAQQYADEIKKFGVARVLQLSNEAEDIYKWAPPPLSGSAKRKRPNDWRGEPGSLTEELEGMMSDQSDESGSRSDSEECDSFGDIAPTHTISGQVAAHTLKNYARETNRGACVVGDPCIAQC</sequence>
<evidence type="ECO:0000313" key="3">
    <source>
        <dbReference type="Proteomes" id="UP000044841"/>
    </source>
</evidence>
<protein>
    <submittedName>
        <fullName evidence="2">Uncharacterized protein</fullName>
    </submittedName>
</protein>
<dbReference type="AlphaFoldDB" id="A0A0K6GHN4"/>
<organism evidence="2 3">
    <name type="scientific">Rhizoctonia solani</name>
    <dbReference type="NCBI Taxonomy" id="456999"/>
    <lineage>
        <taxon>Eukaryota</taxon>
        <taxon>Fungi</taxon>
        <taxon>Dikarya</taxon>
        <taxon>Basidiomycota</taxon>
        <taxon>Agaricomycotina</taxon>
        <taxon>Agaricomycetes</taxon>
        <taxon>Cantharellales</taxon>
        <taxon>Ceratobasidiaceae</taxon>
        <taxon>Rhizoctonia</taxon>
    </lineage>
</organism>
<evidence type="ECO:0000256" key="1">
    <source>
        <dbReference type="SAM" id="MobiDB-lite"/>
    </source>
</evidence>
<proteinExistence type="predicted"/>
<name>A0A0K6GHN4_9AGAM</name>
<dbReference type="EMBL" id="CYGV01001918">
    <property type="protein sequence ID" value="CUA77941.1"/>
    <property type="molecule type" value="Genomic_DNA"/>
</dbReference>
<keyword evidence="3" id="KW-1185">Reference proteome</keyword>
<accession>A0A0K6GHN4</accession>
<reference evidence="2 3" key="1">
    <citation type="submission" date="2015-07" db="EMBL/GenBank/DDBJ databases">
        <authorList>
            <person name="Noorani M."/>
        </authorList>
    </citation>
    <scope>NUCLEOTIDE SEQUENCE [LARGE SCALE GENOMIC DNA]</scope>
    <source>
        <strain evidence="2">BBA 69670</strain>
    </source>
</reference>
<evidence type="ECO:0000313" key="2">
    <source>
        <dbReference type="EMBL" id="CUA77941.1"/>
    </source>
</evidence>